<evidence type="ECO:0000256" key="2">
    <source>
        <dbReference type="ARBA" id="ARBA00022448"/>
    </source>
</evidence>
<protein>
    <submittedName>
        <fullName evidence="8">Sugar ABC transporter permease</fullName>
    </submittedName>
</protein>
<dbReference type="GO" id="GO:0005886">
    <property type="term" value="C:plasma membrane"/>
    <property type="evidence" value="ECO:0007669"/>
    <property type="project" value="UniProtKB-SubCell"/>
</dbReference>
<dbReference type="AlphaFoldDB" id="A0A1C0AL73"/>
<dbReference type="PANTHER" id="PTHR43744">
    <property type="entry name" value="ABC TRANSPORTER PERMEASE PROTEIN MG189-RELATED-RELATED"/>
    <property type="match status" value="1"/>
</dbReference>
<proteinExistence type="inferred from homology"/>
<evidence type="ECO:0000256" key="7">
    <source>
        <dbReference type="RuleBase" id="RU363032"/>
    </source>
</evidence>
<gene>
    <name evidence="8" type="ORF">BCR15_06000</name>
</gene>
<evidence type="ECO:0000256" key="1">
    <source>
        <dbReference type="ARBA" id="ARBA00004651"/>
    </source>
</evidence>
<accession>A0A1C0AL73</accession>
<name>A0A1C0AL73_9ACTN</name>
<keyword evidence="6 7" id="KW-0472">Membrane</keyword>
<keyword evidence="3" id="KW-1003">Cell membrane</keyword>
<keyword evidence="9" id="KW-1185">Reference proteome</keyword>
<keyword evidence="4 7" id="KW-0812">Transmembrane</keyword>
<feature type="transmembrane region" description="Helical" evidence="7">
    <location>
        <begin position="80"/>
        <end position="99"/>
    </location>
</feature>
<comment type="similarity">
    <text evidence="7">Belongs to the binding-protein-dependent transport system permease family.</text>
</comment>
<feature type="transmembrane region" description="Helical" evidence="7">
    <location>
        <begin position="145"/>
        <end position="166"/>
    </location>
</feature>
<dbReference type="Gene3D" id="1.10.3720.10">
    <property type="entry name" value="MetI-like"/>
    <property type="match status" value="1"/>
</dbReference>
<keyword evidence="5 7" id="KW-1133">Transmembrane helix</keyword>
<sequence>MTVLTTPRPRSRGSWLKHPLVLAAALLMVAPFLWMLLTSFKGLPQLLTDPLSILPQPWVFTNWADAWNALPFGRAYANSIYITVLVVAGTLLTTSMAAYGFARIPFKGSTVLFWVFLAMQMVPKQVTLVPFYFLMAKIGWVDSHLALIIPAIMVNPFGVFLARQFIASVPVELEEAAMIDGASRWRIYWTIILPAIRPGLGALGIIVALDAWNNFLLPLVLLNSTDLFTVPLLLSQFQGQFGGMNYGIVMAATALSTVPMLIAFVIGQRQIIESLATSGLGGR</sequence>
<feature type="transmembrane region" description="Helical" evidence="7">
    <location>
        <begin position="20"/>
        <end position="37"/>
    </location>
</feature>
<comment type="subcellular location">
    <subcellularLocation>
        <location evidence="1 7">Cell membrane</location>
        <topology evidence="1 7">Multi-pass membrane protein</topology>
    </subcellularLocation>
</comment>
<reference evidence="9" key="1">
    <citation type="submission" date="2016-07" db="EMBL/GenBank/DDBJ databases">
        <authorList>
            <person name="Florea S."/>
            <person name="Webb J.S."/>
            <person name="Jaromczyk J."/>
            <person name="Schardl C.L."/>
        </authorList>
    </citation>
    <scope>NUCLEOTIDE SEQUENCE [LARGE SCALE GENOMIC DNA]</scope>
    <source>
        <strain evidence="9">IPBSL-7</strain>
    </source>
</reference>
<dbReference type="InterPro" id="IPR035906">
    <property type="entry name" value="MetI-like_sf"/>
</dbReference>
<comment type="caution">
    <text evidence="8">The sequence shown here is derived from an EMBL/GenBank/DDBJ whole genome shotgun (WGS) entry which is preliminary data.</text>
</comment>
<dbReference type="CDD" id="cd06261">
    <property type="entry name" value="TM_PBP2"/>
    <property type="match status" value="1"/>
</dbReference>
<evidence type="ECO:0000256" key="3">
    <source>
        <dbReference type="ARBA" id="ARBA00022475"/>
    </source>
</evidence>
<feature type="transmembrane region" description="Helical" evidence="7">
    <location>
        <begin position="187"/>
        <end position="209"/>
    </location>
</feature>
<evidence type="ECO:0000313" key="9">
    <source>
        <dbReference type="Proteomes" id="UP000093501"/>
    </source>
</evidence>
<dbReference type="RefSeq" id="WP_068751935.1">
    <property type="nucleotide sequence ID" value="NZ_LR214441.1"/>
</dbReference>
<keyword evidence="2 7" id="KW-0813">Transport</keyword>
<dbReference type="PANTHER" id="PTHR43744:SF12">
    <property type="entry name" value="ABC TRANSPORTER PERMEASE PROTEIN MG189-RELATED"/>
    <property type="match status" value="1"/>
</dbReference>
<feature type="transmembrane region" description="Helical" evidence="7">
    <location>
        <begin position="246"/>
        <end position="266"/>
    </location>
</feature>
<dbReference type="Proteomes" id="UP000093501">
    <property type="component" value="Unassembled WGS sequence"/>
</dbReference>
<dbReference type="PROSITE" id="PS50928">
    <property type="entry name" value="ABC_TM1"/>
    <property type="match status" value="1"/>
</dbReference>
<dbReference type="GO" id="GO:0055085">
    <property type="term" value="P:transmembrane transport"/>
    <property type="evidence" value="ECO:0007669"/>
    <property type="project" value="InterPro"/>
</dbReference>
<dbReference type="SUPFAM" id="SSF161098">
    <property type="entry name" value="MetI-like"/>
    <property type="match status" value="1"/>
</dbReference>
<dbReference type="Pfam" id="PF00528">
    <property type="entry name" value="BPD_transp_1"/>
    <property type="match status" value="1"/>
</dbReference>
<evidence type="ECO:0000256" key="5">
    <source>
        <dbReference type="ARBA" id="ARBA00022989"/>
    </source>
</evidence>
<feature type="transmembrane region" description="Helical" evidence="7">
    <location>
        <begin position="111"/>
        <end position="133"/>
    </location>
</feature>
<evidence type="ECO:0000256" key="6">
    <source>
        <dbReference type="ARBA" id="ARBA00023136"/>
    </source>
</evidence>
<evidence type="ECO:0000256" key="4">
    <source>
        <dbReference type="ARBA" id="ARBA00022692"/>
    </source>
</evidence>
<dbReference type="EMBL" id="MBQD01000022">
    <property type="protein sequence ID" value="OCL33370.1"/>
    <property type="molecule type" value="Genomic_DNA"/>
</dbReference>
<evidence type="ECO:0000313" key="8">
    <source>
        <dbReference type="EMBL" id="OCL33370.1"/>
    </source>
</evidence>
<organism evidence="8 9">
    <name type="scientific">Tessaracoccus lapidicaptus</name>
    <dbReference type="NCBI Taxonomy" id="1427523"/>
    <lineage>
        <taxon>Bacteria</taxon>
        <taxon>Bacillati</taxon>
        <taxon>Actinomycetota</taxon>
        <taxon>Actinomycetes</taxon>
        <taxon>Propionibacteriales</taxon>
        <taxon>Propionibacteriaceae</taxon>
        <taxon>Tessaracoccus</taxon>
    </lineage>
</organism>
<dbReference type="InterPro" id="IPR000515">
    <property type="entry name" value="MetI-like"/>
</dbReference>